<evidence type="ECO:0000313" key="2">
    <source>
        <dbReference type="Proteomes" id="UP000019116"/>
    </source>
</evidence>
<evidence type="ECO:0000313" key="1">
    <source>
        <dbReference type="EnsemblPlants" id="TraesCS6B02G369900.1"/>
    </source>
</evidence>
<keyword evidence="2" id="KW-1185">Reference proteome</keyword>
<dbReference type="AlphaFoldDB" id="A0A3B6PRP6"/>
<protein>
    <submittedName>
        <fullName evidence="1">Uncharacterized protein</fullName>
    </submittedName>
</protein>
<dbReference type="Gramene" id="TraesCS6B02G369900.1">
    <property type="protein sequence ID" value="TraesCS6B02G369900.1"/>
    <property type="gene ID" value="TraesCS6B02G369900"/>
</dbReference>
<dbReference type="Gramene" id="TraesCS6B03G1046400.1">
    <property type="protein sequence ID" value="TraesCS6B03G1046400.1.CDS"/>
    <property type="gene ID" value="TraesCS6B03G1046400"/>
</dbReference>
<sequence length="111" mass="11737">MTPYQIAIARRQAGMHPAGQGVGVQQGNVAAQIVPAAIQPQVQHLPPAANNLIAEAIRPVAAAGATTGAQGLAILFNFYMRTCEGITPVYMAKGGQRRLQIYRGMASRVVR</sequence>
<name>A0A3B6PRP6_WHEAT</name>
<proteinExistence type="predicted"/>
<organism evidence="1">
    <name type="scientific">Triticum aestivum</name>
    <name type="common">Wheat</name>
    <dbReference type="NCBI Taxonomy" id="4565"/>
    <lineage>
        <taxon>Eukaryota</taxon>
        <taxon>Viridiplantae</taxon>
        <taxon>Streptophyta</taxon>
        <taxon>Embryophyta</taxon>
        <taxon>Tracheophyta</taxon>
        <taxon>Spermatophyta</taxon>
        <taxon>Magnoliopsida</taxon>
        <taxon>Liliopsida</taxon>
        <taxon>Poales</taxon>
        <taxon>Poaceae</taxon>
        <taxon>BOP clade</taxon>
        <taxon>Pooideae</taxon>
        <taxon>Triticodae</taxon>
        <taxon>Triticeae</taxon>
        <taxon>Triticinae</taxon>
        <taxon>Triticum</taxon>
    </lineage>
</organism>
<dbReference type="EnsemblPlants" id="TraesCS6B02G369900.1">
    <property type="protein sequence ID" value="TraesCS6B02G369900.1"/>
    <property type="gene ID" value="TraesCS6B02G369900"/>
</dbReference>
<dbReference type="Proteomes" id="UP000019116">
    <property type="component" value="Chromosome 6B"/>
</dbReference>
<accession>A0A3B6PRP6</accession>
<reference evidence="1" key="1">
    <citation type="submission" date="2018-08" db="EMBL/GenBank/DDBJ databases">
        <authorList>
            <person name="Rossello M."/>
        </authorList>
    </citation>
    <scope>NUCLEOTIDE SEQUENCE [LARGE SCALE GENOMIC DNA]</scope>
    <source>
        <strain evidence="1">cv. Chinese Spring</strain>
    </source>
</reference>
<reference evidence="1" key="2">
    <citation type="submission" date="2018-10" db="UniProtKB">
        <authorList>
            <consortium name="EnsemblPlants"/>
        </authorList>
    </citation>
    <scope>IDENTIFICATION</scope>
</reference>